<dbReference type="Proteomes" id="UP001060215">
    <property type="component" value="Chromosome 8"/>
</dbReference>
<sequence length="377" mass="42029">MYPCFSHSLHLFLFLSIIHTITNPRPPFKTTTTKNVSRRGGVALFPHREVGGELTKAEVAELTKAEVGELTTPGSSAWSRLHSTIANPLDFRPLASDSTVISYCKFGELEKAKTHFDRLISMKSVHFRGACNALLEEVMEYVSMNSRIEMEEIAKRIFRFLKCFSRRSNLLTAHLLKNSGKSGQYCLSLKAKILVVDSLEKGTEHEDEYMISEKELFVNRFISIPKDMGTFNYGAFVVGIVRGVLDGAGFLTMVTAHFVLAEGVQIVDICLGTRPHNGGLINLEELCKLLCQRRKSAREAVSEDDCLCAISKLKVLGSGYEVISVGKRKLVRSVPTELNKDHNEILELAQVGDPLEKAALKGIEWSYKSDKKAMPKN</sequence>
<keyword evidence="2" id="KW-1185">Reference proteome</keyword>
<proteinExistence type="predicted"/>
<dbReference type="EMBL" id="CM045765">
    <property type="protein sequence ID" value="KAI8000762.1"/>
    <property type="molecule type" value="Genomic_DNA"/>
</dbReference>
<name>A0ACC0GJZ6_9ERIC</name>
<gene>
    <name evidence="1" type="ORF">LOK49_LG09G00859</name>
</gene>
<organism evidence="1 2">
    <name type="scientific">Camellia lanceoleosa</name>
    <dbReference type="NCBI Taxonomy" id="1840588"/>
    <lineage>
        <taxon>Eukaryota</taxon>
        <taxon>Viridiplantae</taxon>
        <taxon>Streptophyta</taxon>
        <taxon>Embryophyta</taxon>
        <taxon>Tracheophyta</taxon>
        <taxon>Spermatophyta</taxon>
        <taxon>Magnoliopsida</taxon>
        <taxon>eudicotyledons</taxon>
        <taxon>Gunneridae</taxon>
        <taxon>Pentapetalae</taxon>
        <taxon>asterids</taxon>
        <taxon>Ericales</taxon>
        <taxon>Theaceae</taxon>
        <taxon>Camellia</taxon>
    </lineage>
</organism>
<evidence type="ECO:0000313" key="1">
    <source>
        <dbReference type="EMBL" id="KAI8000762.1"/>
    </source>
</evidence>
<protein>
    <submittedName>
        <fullName evidence="1">Uncharacterized protein</fullName>
    </submittedName>
</protein>
<accession>A0ACC0GJZ6</accession>
<reference evidence="1 2" key="1">
    <citation type="journal article" date="2022" name="Plant J.">
        <title>Chromosome-level genome of Camellia lanceoleosa provides a valuable resource for understanding genome evolution and self-incompatibility.</title>
        <authorList>
            <person name="Gong W."/>
            <person name="Xiao S."/>
            <person name="Wang L."/>
            <person name="Liao Z."/>
            <person name="Chang Y."/>
            <person name="Mo W."/>
            <person name="Hu G."/>
            <person name="Li W."/>
            <person name="Zhao G."/>
            <person name="Zhu H."/>
            <person name="Hu X."/>
            <person name="Ji K."/>
            <person name="Xiang X."/>
            <person name="Song Q."/>
            <person name="Yuan D."/>
            <person name="Jin S."/>
            <person name="Zhang L."/>
        </authorList>
    </citation>
    <scope>NUCLEOTIDE SEQUENCE [LARGE SCALE GENOMIC DNA]</scope>
    <source>
        <strain evidence="1">SQ_2022a</strain>
    </source>
</reference>
<evidence type="ECO:0000313" key="2">
    <source>
        <dbReference type="Proteomes" id="UP001060215"/>
    </source>
</evidence>
<comment type="caution">
    <text evidence="1">The sequence shown here is derived from an EMBL/GenBank/DDBJ whole genome shotgun (WGS) entry which is preliminary data.</text>
</comment>